<protein>
    <recommendedName>
        <fullName evidence="3">DNA polymerase III delta N-terminal domain-containing protein</fullName>
    </recommendedName>
</protein>
<evidence type="ECO:0000313" key="1">
    <source>
        <dbReference type="EMBL" id="PJE63204.1"/>
    </source>
</evidence>
<accession>A0A2M8KTD5</accession>
<gene>
    <name evidence="1" type="ORF">COU88_00800</name>
</gene>
<evidence type="ECO:0008006" key="3">
    <source>
        <dbReference type="Google" id="ProtNLM"/>
    </source>
</evidence>
<dbReference type="AlphaFoldDB" id="A0A2M8KTD5"/>
<name>A0A2M8KTD5_9BACT</name>
<dbReference type="Proteomes" id="UP000229554">
    <property type="component" value="Unassembled WGS sequence"/>
</dbReference>
<dbReference type="EMBL" id="PFED01000034">
    <property type="protein sequence ID" value="PJE63204.1"/>
    <property type="molecule type" value="Genomic_DNA"/>
</dbReference>
<sequence>MAIHVLCGNDEVAIDKAFLSIRAKYVAVTSFEPPFLYGDVENALISENLFGNDTLVVFNSFVKGSRRGVLPKVTQEILPLIQNTQTDIVFIELDEKKISTYKQIFPKALYSTFSIPRHLFYFLDGLYPTNLTQAYSEYKKTIEASAPDLVFYFLKRRVRELVLLSEGALTGAYQPWQKAKLQSQLTRWKKQRLVSAYKSLYRLERDMKSGATPYVSDKSISLFLSFYL</sequence>
<reference evidence="2" key="1">
    <citation type="submission" date="2017-09" db="EMBL/GenBank/DDBJ databases">
        <title>Depth-based differentiation of microbial function through sediment-hosted aquifers and enrichment of novel symbionts in the deep terrestrial subsurface.</title>
        <authorList>
            <person name="Probst A.J."/>
            <person name="Ladd B."/>
            <person name="Jarett J.K."/>
            <person name="Geller-Mcgrath D.E."/>
            <person name="Sieber C.M.K."/>
            <person name="Emerson J.B."/>
            <person name="Anantharaman K."/>
            <person name="Thomas B.C."/>
            <person name="Malmstrom R."/>
            <person name="Stieglmeier M."/>
            <person name="Klingl A."/>
            <person name="Woyke T."/>
            <person name="Ryan C.M."/>
            <person name="Banfield J.F."/>
        </authorList>
    </citation>
    <scope>NUCLEOTIDE SEQUENCE [LARGE SCALE GENOMIC DNA]</scope>
</reference>
<proteinExistence type="predicted"/>
<organism evidence="1 2">
    <name type="scientific">Candidatus Roizmanbacteria bacterium CG10_big_fil_rev_8_21_14_0_10_39_6</name>
    <dbReference type="NCBI Taxonomy" id="1974853"/>
    <lineage>
        <taxon>Bacteria</taxon>
        <taxon>Candidatus Roizmaniibacteriota</taxon>
    </lineage>
</organism>
<dbReference type="Gene3D" id="1.20.272.10">
    <property type="match status" value="1"/>
</dbReference>
<comment type="caution">
    <text evidence="1">The sequence shown here is derived from an EMBL/GenBank/DDBJ whole genome shotgun (WGS) entry which is preliminary data.</text>
</comment>
<evidence type="ECO:0000313" key="2">
    <source>
        <dbReference type="Proteomes" id="UP000229554"/>
    </source>
</evidence>